<keyword evidence="1" id="KW-0175">Coiled coil</keyword>
<dbReference type="EMBL" id="CCYD01000524">
    <property type="protein sequence ID" value="CEG41026.1"/>
    <property type="molecule type" value="Genomic_DNA"/>
</dbReference>
<dbReference type="STRING" id="4781.A0A0P1AJH2"/>
<feature type="coiled-coil region" evidence="1">
    <location>
        <begin position="364"/>
        <end position="457"/>
    </location>
</feature>
<proteinExistence type="predicted"/>
<evidence type="ECO:0000313" key="3">
    <source>
        <dbReference type="Proteomes" id="UP000054928"/>
    </source>
</evidence>
<sequence length="629" mass="74544">MDENKILRSLVRDGDGNPLMTLEEFKEGMFQSIRDNGTVELIRAQLRRRFIEKLQQQRNNQDRENETTCNIVSLTPDEKLVNGLIVEFLTTKGLENTLAVFVPEVGGSQNQVDSFTILQLLHITSEIQDRLKQEQDQTGQSLLLILLQELKRRFQLTTIDSGTQTAMDCIDHRLVLENELRRVEKIYFQECAAQKLEPQKSLEERMIQYQREYDAICTQRLEEEIERLKGNEIAFVRTEERKRFTRELDNLRAILLQESRTKQENLEKRQHDLELAFVARKTELETSLFEIRQTLFQDKEKLRVKEAELQVKMERDSRYFMNETERVKRWEESVRLHEENVESTIAQAIREKERVWNLERQHALNDLETQRNALTQREHALMIEMKSLKTLQDQVLSLQHQKTELETALLKTKDELQRTQHSTVRFHVDQQHYQEKMVELEKQLQEYKTKFNNVDMTNIRLIADATMTQKQVEHYKTKNVKRKEQLTAATCEIETLKQQILDIKLNEATGIVNERQKMMQIIDEERASSQWKIHELLMKSRELATRVAEAETLAEKYQTQYEDEKLQVDALRRDVSNLSTLLTQAQTAITLKHSGVRDVLSFRSNRQQESERWNRIRMMDSHATWSCII</sequence>
<evidence type="ECO:0000256" key="1">
    <source>
        <dbReference type="SAM" id="Coils"/>
    </source>
</evidence>
<dbReference type="Pfam" id="PF16045">
    <property type="entry name" value="LisH_2"/>
    <property type="match status" value="1"/>
</dbReference>
<dbReference type="GO" id="GO:0036064">
    <property type="term" value="C:ciliary basal body"/>
    <property type="evidence" value="ECO:0007669"/>
    <property type="project" value="TreeGrafter"/>
</dbReference>
<dbReference type="GeneID" id="36406250"/>
<keyword evidence="3" id="KW-1185">Reference proteome</keyword>
<dbReference type="Proteomes" id="UP000054928">
    <property type="component" value="Unassembled WGS sequence"/>
</dbReference>
<dbReference type="AlphaFoldDB" id="A0A0P1AJH2"/>
<dbReference type="InterPro" id="IPR006594">
    <property type="entry name" value="LisH"/>
</dbReference>
<protein>
    <submittedName>
        <fullName evidence="2">LisH dimerisation motif</fullName>
    </submittedName>
</protein>
<dbReference type="PANTHER" id="PTHR39063">
    <property type="entry name" value="ORAL-FACIAL-DIGITAL SYNDROME 1 PROTEIN HOMOLOG"/>
    <property type="match status" value="1"/>
</dbReference>
<dbReference type="PANTHER" id="PTHR39063:SF1">
    <property type="entry name" value="OFD1 CENTRIOLE AND CENTRIOLAR SATELLITE PROTEIN"/>
    <property type="match status" value="1"/>
</dbReference>
<dbReference type="GO" id="GO:0005576">
    <property type="term" value="C:extracellular region"/>
    <property type="evidence" value="ECO:0007669"/>
    <property type="project" value="GOC"/>
</dbReference>
<dbReference type="SMART" id="SM00667">
    <property type="entry name" value="LisH"/>
    <property type="match status" value="1"/>
</dbReference>
<organism evidence="2 3">
    <name type="scientific">Plasmopara halstedii</name>
    <name type="common">Downy mildew of sunflower</name>
    <dbReference type="NCBI Taxonomy" id="4781"/>
    <lineage>
        <taxon>Eukaryota</taxon>
        <taxon>Sar</taxon>
        <taxon>Stramenopiles</taxon>
        <taxon>Oomycota</taxon>
        <taxon>Peronosporomycetes</taxon>
        <taxon>Peronosporales</taxon>
        <taxon>Peronosporaceae</taxon>
        <taxon>Plasmopara</taxon>
    </lineage>
</organism>
<reference evidence="3" key="1">
    <citation type="submission" date="2014-09" db="EMBL/GenBank/DDBJ databases">
        <authorList>
            <person name="Sharma Rahul"/>
            <person name="Thines Marco"/>
        </authorList>
    </citation>
    <scope>NUCLEOTIDE SEQUENCE [LARGE SCALE GENOMIC DNA]</scope>
</reference>
<name>A0A0P1AJH2_PLAHL</name>
<dbReference type="OMA" id="YEAQIHA"/>
<dbReference type="PROSITE" id="PS50896">
    <property type="entry name" value="LISH"/>
    <property type="match status" value="1"/>
</dbReference>
<dbReference type="Gene3D" id="1.20.960.40">
    <property type="match status" value="1"/>
</dbReference>
<dbReference type="OrthoDB" id="206339at2759"/>
<accession>A0A0P1AJH2</accession>
<dbReference type="InterPro" id="IPR055289">
    <property type="entry name" value="OFD1"/>
</dbReference>
<feature type="coiled-coil region" evidence="1">
    <location>
        <begin position="540"/>
        <end position="574"/>
    </location>
</feature>
<dbReference type="RefSeq" id="XP_024577395.1">
    <property type="nucleotide sequence ID" value="XM_024726750.1"/>
</dbReference>
<evidence type="ECO:0000313" key="2">
    <source>
        <dbReference type="EMBL" id="CEG41026.1"/>
    </source>
</evidence>
<dbReference type="GO" id="GO:0060287">
    <property type="term" value="P:epithelial cilium movement involved in determination of left/right asymmetry"/>
    <property type="evidence" value="ECO:0007669"/>
    <property type="project" value="TreeGrafter"/>
</dbReference>